<dbReference type="EMBL" id="CP038141">
    <property type="protein sequence ID" value="QDH17423.1"/>
    <property type="molecule type" value="Genomic_DNA"/>
</dbReference>
<evidence type="ECO:0000259" key="3">
    <source>
        <dbReference type="Pfam" id="PF01471"/>
    </source>
</evidence>
<evidence type="ECO:0000313" key="4">
    <source>
        <dbReference type="EMBL" id="QDH17423.1"/>
    </source>
</evidence>
<dbReference type="KEGG" id="ssam:E3D00_07485"/>
<keyword evidence="2" id="KW-0732">Signal</keyword>
<dbReference type="Pfam" id="PF14373">
    <property type="entry name" value="Imm_superinfect"/>
    <property type="match status" value="1"/>
</dbReference>
<dbReference type="Pfam" id="PF01471">
    <property type="entry name" value="PG_binding_1"/>
    <property type="match status" value="1"/>
</dbReference>
<dbReference type="Proteomes" id="UP000316313">
    <property type="component" value="Chromosome"/>
</dbReference>
<protein>
    <submittedName>
        <fullName evidence="4">Superinfection immunity protein</fullName>
    </submittedName>
</protein>
<dbReference type="InterPro" id="IPR002477">
    <property type="entry name" value="Peptidoglycan-bd-like"/>
</dbReference>
<dbReference type="RefSeq" id="WP_141461357.1">
    <property type="nucleotide sequence ID" value="NZ_CP038141.1"/>
</dbReference>
<evidence type="ECO:0000256" key="1">
    <source>
        <dbReference type="SAM" id="Phobius"/>
    </source>
</evidence>
<dbReference type="InterPro" id="IPR016410">
    <property type="entry name" value="Phage_imm"/>
</dbReference>
<dbReference type="AlphaFoldDB" id="A0A4Y6UIJ7"/>
<feature type="signal peptide" evidence="2">
    <location>
        <begin position="1"/>
        <end position="20"/>
    </location>
</feature>
<evidence type="ECO:0000313" key="5">
    <source>
        <dbReference type="Proteomes" id="UP000316313"/>
    </source>
</evidence>
<keyword evidence="5" id="KW-1185">Reference proteome</keyword>
<dbReference type="InterPro" id="IPR036366">
    <property type="entry name" value="PGBDSf"/>
</dbReference>
<proteinExistence type="predicted"/>
<gene>
    <name evidence="4" type="ORF">E3D00_07485</name>
</gene>
<dbReference type="Gene3D" id="1.10.101.10">
    <property type="entry name" value="PGBD-like superfamily/PGBD"/>
    <property type="match status" value="1"/>
</dbReference>
<dbReference type="InterPro" id="IPR036365">
    <property type="entry name" value="PGBD-like_sf"/>
</dbReference>
<evidence type="ECO:0000256" key="2">
    <source>
        <dbReference type="SAM" id="SignalP"/>
    </source>
</evidence>
<dbReference type="SUPFAM" id="SSF47090">
    <property type="entry name" value="PGBD-like"/>
    <property type="match status" value="1"/>
</dbReference>
<name>A0A4Y6UIJ7_9PROT</name>
<feature type="transmembrane region" description="Helical" evidence="1">
    <location>
        <begin position="228"/>
        <end position="250"/>
    </location>
</feature>
<reference evidence="4 5" key="1">
    <citation type="submission" date="2019-03" db="EMBL/GenBank/DDBJ databases">
        <title>The complete genome sequence of Swingsia samuiensis NBRC107927(T).</title>
        <authorList>
            <person name="Chua K.-O."/>
            <person name="Chan K.-G."/>
            <person name="See-Too W.-S."/>
        </authorList>
    </citation>
    <scope>NUCLEOTIDE SEQUENCE [LARGE SCALE GENOMIC DNA]</scope>
    <source>
        <strain evidence="4 5">AH83</strain>
    </source>
</reference>
<feature type="transmembrane region" description="Helical" evidence="1">
    <location>
        <begin position="262"/>
        <end position="286"/>
    </location>
</feature>
<sequence>MNKVSLIALFPLFIAFHATAQTYHPDFECSRVSPSNSIAHLLCDDSDSAKQELIFDQTYYALRQQVGRAGWQSLKKEVIEDQKSNAQCLQGAPDTNGRQDVDPTCFQNETEKLTEKYKQRLSGPALEEANRPIDEHIALQKRLAELGFLPSNTKIDGVYGSSVRQAIETWQRVNNRPLVNGFISDDDAGILNGNGNNEDRQINNELNSSNISGYKTDTSTKKADLSPFHIIFLLILIIFGIIFLYIYMLPTIFAVKRGNENIGMVAFINLLLGWTLFGWCVALFMAGTMQRKEK</sequence>
<feature type="domain" description="Peptidoglycan binding-like" evidence="3">
    <location>
        <begin position="137"/>
        <end position="181"/>
    </location>
</feature>
<keyword evidence="1" id="KW-0472">Membrane</keyword>
<keyword evidence="1" id="KW-0812">Transmembrane</keyword>
<dbReference type="OrthoDB" id="1522627at2"/>
<accession>A0A4Y6UIJ7</accession>
<feature type="chain" id="PRO_5021219642" evidence="2">
    <location>
        <begin position="21"/>
        <end position="294"/>
    </location>
</feature>
<keyword evidence="1" id="KW-1133">Transmembrane helix</keyword>
<organism evidence="4 5">
    <name type="scientific">Swingsia samuiensis</name>
    <dbReference type="NCBI Taxonomy" id="1293412"/>
    <lineage>
        <taxon>Bacteria</taxon>
        <taxon>Pseudomonadati</taxon>
        <taxon>Pseudomonadota</taxon>
        <taxon>Alphaproteobacteria</taxon>
        <taxon>Acetobacterales</taxon>
        <taxon>Acetobacteraceae</taxon>
        <taxon>Swingsia</taxon>
    </lineage>
</organism>